<dbReference type="PANTHER" id="PTHR13265:SF0">
    <property type="entry name" value="HPR1"/>
    <property type="match status" value="1"/>
</dbReference>
<dbReference type="GO" id="GO:0000445">
    <property type="term" value="C:THO complex part of transcription export complex"/>
    <property type="evidence" value="ECO:0007669"/>
    <property type="project" value="TreeGrafter"/>
</dbReference>
<dbReference type="GO" id="GO:0006406">
    <property type="term" value="P:mRNA export from nucleus"/>
    <property type="evidence" value="ECO:0007669"/>
    <property type="project" value="TreeGrafter"/>
</dbReference>
<protein>
    <submittedName>
        <fullName evidence="2">Uncharacterized protein</fullName>
    </submittedName>
</protein>
<evidence type="ECO:0000313" key="2">
    <source>
        <dbReference type="EMBL" id="ETW86559.1"/>
    </source>
</evidence>
<feature type="compositionally biased region" description="Pro residues" evidence="1">
    <location>
        <begin position="617"/>
        <end position="632"/>
    </location>
</feature>
<feature type="region of interest" description="Disordered" evidence="1">
    <location>
        <begin position="226"/>
        <end position="249"/>
    </location>
</feature>
<dbReference type="EMBL" id="KI925454">
    <property type="protein sequence ID" value="ETW86559.1"/>
    <property type="molecule type" value="Genomic_DNA"/>
</dbReference>
<evidence type="ECO:0000256" key="1">
    <source>
        <dbReference type="SAM" id="MobiDB-lite"/>
    </source>
</evidence>
<dbReference type="KEGG" id="hir:HETIRDRAFT_308152"/>
<reference evidence="2 3" key="1">
    <citation type="journal article" date="2012" name="New Phytol.">
        <title>Insight into trade-off between wood decay and parasitism from the genome of a fungal forest pathogen.</title>
        <authorList>
            <person name="Olson A."/>
            <person name="Aerts A."/>
            <person name="Asiegbu F."/>
            <person name="Belbahri L."/>
            <person name="Bouzid O."/>
            <person name="Broberg A."/>
            <person name="Canback B."/>
            <person name="Coutinho P.M."/>
            <person name="Cullen D."/>
            <person name="Dalman K."/>
            <person name="Deflorio G."/>
            <person name="van Diepen L.T."/>
            <person name="Dunand C."/>
            <person name="Duplessis S."/>
            <person name="Durling M."/>
            <person name="Gonthier P."/>
            <person name="Grimwood J."/>
            <person name="Fossdal C.G."/>
            <person name="Hansson D."/>
            <person name="Henrissat B."/>
            <person name="Hietala A."/>
            <person name="Himmelstrand K."/>
            <person name="Hoffmeister D."/>
            <person name="Hogberg N."/>
            <person name="James T.Y."/>
            <person name="Karlsson M."/>
            <person name="Kohler A."/>
            <person name="Kues U."/>
            <person name="Lee Y.H."/>
            <person name="Lin Y.C."/>
            <person name="Lind M."/>
            <person name="Lindquist E."/>
            <person name="Lombard V."/>
            <person name="Lucas S."/>
            <person name="Lunden K."/>
            <person name="Morin E."/>
            <person name="Murat C."/>
            <person name="Park J."/>
            <person name="Raffaello T."/>
            <person name="Rouze P."/>
            <person name="Salamov A."/>
            <person name="Schmutz J."/>
            <person name="Solheim H."/>
            <person name="Stahlberg J."/>
            <person name="Velez H."/>
            <person name="de Vries R.P."/>
            <person name="Wiebenga A."/>
            <person name="Woodward S."/>
            <person name="Yakovlev I."/>
            <person name="Garbelotto M."/>
            <person name="Martin F."/>
            <person name="Grigoriev I.V."/>
            <person name="Stenlid J."/>
        </authorList>
    </citation>
    <scope>NUCLEOTIDE SEQUENCE [LARGE SCALE GENOMIC DNA]</scope>
    <source>
        <strain evidence="2 3">TC 32-1</strain>
    </source>
</reference>
<sequence>MITSTERALSSLLKQLPPPPADESTLEHLVRKTLEELPSRSTPDIRKSQWEYALKNEIFALAANEGAALNDPETNYYRQLMVRLDLVLTFTEHDACEPSFPLTTLQDLLETQTITSCSHIFSWIESRAARLTQGMVPQKGKALVLLRTLNDLLRRLSKMGSNTIFCGRILTFLSGVFPLGERSGVNLRGEYGPIWEGAQLKAKDEKKEQTEASSDVDEKAELDAMQVDELKPDSQKAPPSPSKLAEKKSEKREVFYNTFWSLQLPFSRPPLFSAPETFADFKEAVIKVMPIIKEASAKERTLMGNRSHGSAGAAPLKRKREADAGEEPTSNDYFFAKFLTSPELLDLEVADTHFRRQFLFQLLILLTHLLTFTKSAKLSWQTPRNRSLQIEFTLEPSDAQWVQETITKTLDELKQTTPGGRAFADSVHIILEREKNWVRWKNEMCTPFDREPYSQEVDGMKVGLEEATREARIKMRVEPPEWEHVLGSAPLTEIWEMGYRDLSDLQRPFQPGDVRDFVKKVKLEDNRIEMRKKTLARQAERIAQARAKATAAAANPVSEAKEAAVPTTPAAVDAARTATSTGDQNLLMHPSLPAKPVTSPKSAGAPGTAPVSSPTPVQAPLPPPVIPTPTPAPAVTAPSAPSVPMPAVTPTPAPIQPALPPDDQIIKLEENKHRWSWLALRTARDRYLAHFGKIGTGDIILLAQEIEKEEKAEKERIARGPNGDGSGSLAPSMTGAGEERAASVNDTDGDAPTGNADGYMKMETT</sequence>
<dbReference type="HOGENOM" id="CLU_400060_0_0_1"/>
<evidence type="ECO:0000313" key="3">
    <source>
        <dbReference type="Proteomes" id="UP000030671"/>
    </source>
</evidence>
<proteinExistence type="predicted"/>
<dbReference type="InParanoid" id="W4KLI4"/>
<gene>
    <name evidence="2" type="ORF">HETIRDRAFT_308152</name>
</gene>
<dbReference type="Proteomes" id="UP000030671">
    <property type="component" value="Unassembled WGS sequence"/>
</dbReference>
<dbReference type="FunCoup" id="W4KLI4">
    <property type="interactions" value="605"/>
</dbReference>
<organism evidence="2 3">
    <name type="scientific">Heterobasidion irregulare (strain TC 32-1)</name>
    <dbReference type="NCBI Taxonomy" id="747525"/>
    <lineage>
        <taxon>Eukaryota</taxon>
        <taxon>Fungi</taxon>
        <taxon>Dikarya</taxon>
        <taxon>Basidiomycota</taxon>
        <taxon>Agaricomycotina</taxon>
        <taxon>Agaricomycetes</taxon>
        <taxon>Russulales</taxon>
        <taxon>Bondarzewiaceae</taxon>
        <taxon>Heterobasidion</taxon>
        <taxon>Heterobasidion annosum species complex</taxon>
    </lineage>
</organism>
<dbReference type="PANTHER" id="PTHR13265">
    <property type="entry name" value="THO COMPLEX SUBUNIT 1"/>
    <property type="match status" value="1"/>
</dbReference>
<accession>W4KLI4</accession>
<dbReference type="AlphaFoldDB" id="W4KLI4"/>
<feature type="region of interest" description="Disordered" evidence="1">
    <location>
        <begin position="712"/>
        <end position="765"/>
    </location>
</feature>
<feature type="compositionally biased region" description="Low complexity" evidence="1">
    <location>
        <begin position="563"/>
        <end position="581"/>
    </location>
</feature>
<feature type="region of interest" description="Disordered" evidence="1">
    <location>
        <begin position="553"/>
        <end position="646"/>
    </location>
</feature>
<feature type="region of interest" description="Disordered" evidence="1">
    <location>
        <begin position="300"/>
        <end position="327"/>
    </location>
</feature>
<dbReference type="GeneID" id="20669550"/>
<dbReference type="STRING" id="747525.W4KLI4"/>
<dbReference type="Pfam" id="PF11957">
    <property type="entry name" value="efThoc1"/>
    <property type="match status" value="1"/>
</dbReference>
<dbReference type="eggNOG" id="KOG2491">
    <property type="taxonomic scope" value="Eukaryota"/>
</dbReference>
<name>W4KLI4_HETIT</name>
<keyword evidence="3" id="KW-1185">Reference proteome</keyword>
<dbReference type="OrthoDB" id="9402762at2759"/>
<dbReference type="InterPro" id="IPR021861">
    <property type="entry name" value="THO_THOC1"/>
</dbReference>
<dbReference type="RefSeq" id="XP_009540569.1">
    <property type="nucleotide sequence ID" value="XM_009542274.1"/>
</dbReference>